<evidence type="ECO:0000313" key="2">
    <source>
        <dbReference type="Proteomes" id="UP000177960"/>
    </source>
</evidence>
<dbReference type="STRING" id="1798404.A3B92_03905"/>
<dbReference type="Proteomes" id="UP000177960">
    <property type="component" value="Unassembled WGS sequence"/>
</dbReference>
<reference evidence="1 2" key="1">
    <citation type="journal article" date="2016" name="Nat. Commun.">
        <title>Thousands of microbial genomes shed light on interconnected biogeochemical processes in an aquifer system.</title>
        <authorList>
            <person name="Anantharaman K."/>
            <person name="Brown C.T."/>
            <person name="Hug L.A."/>
            <person name="Sharon I."/>
            <person name="Castelle C.J."/>
            <person name="Probst A.J."/>
            <person name="Thomas B.C."/>
            <person name="Singh A."/>
            <person name="Wilkins M.J."/>
            <person name="Karaoz U."/>
            <person name="Brodie E.L."/>
            <person name="Williams K.H."/>
            <person name="Hubbard S.S."/>
            <person name="Banfield J.F."/>
        </authorList>
    </citation>
    <scope>NUCLEOTIDE SEQUENCE [LARGE SCALE GENOMIC DNA]</scope>
</reference>
<name>A0A1G1ZFC2_9BACT</name>
<accession>A0A1G1ZFC2</accession>
<dbReference type="EMBL" id="MHJG01000025">
    <property type="protein sequence ID" value="OGY63213.1"/>
    <property type="molecule type" value="Genomic_DNA"/>
</dbReference>
<sequence length="222" mass="25906">MPRKGRCDCGSECFPYFGINKEIIRAELKKQYGENAPYKPGMYELYEHLAIENRVNKLFSDAGINPFPSVDAETALKILDCPLEKLQRTINAKKLSARITSSGQIFIRINDLWHYAVKKERNRLLKIKPDPYPYNKSWVKAENTIAAKFTKTRVAVFQEVTAYRAAQIIGCHTSTITRAGRTWRIRSRRVENEHRIPIIELWHYAKNLEVRRLKKLSNKNRL</sequence>
<comment type="caution">
    <text evidence="1">The sequence shown here is derived from an EMBL/GenBank/DDBJ whole genome shotgun (WGS) entry which is preliminary data.</text>
</comment>
<gene>
    <name evidence="1" type="ORF">A3B92_03905</name>
</gene>
<dbReference type="AlphaFoldDB" id="A0A1G1ZFC2"/>
<protein>
    <submittedName>
        <fullName evidence="1">Uncharacterized protein</fullName>
    </submittedName>
</protein>
<proteinExistence type="predicted"/>
<evidence type="ECO:0000313" key="1">
    <source>
        <dbReference type="EMBL" id="OGY63213.1"/>
    </source>
</evidence>
<organism evidence="1 2">
    <name type="scientific">Candidatus Harrisonbacteria bacterium RIFCSPHIGHO2_02_FULL_42_16</name>
    <dbReference type="NCBI Taxonomy" id="1798404"/>
    <lineage>
        <taxon>Bacteria</taxon>
        <taxon>Candidatus Harrisoniibacteriota</taxon>
    </lineage>
</organism>